<dbReference type="SUPFAM" id="SSF48371">
    <property type="entry name" value="ARM repeat"/>
    <property type="match status" value="1"/>
</dbReference>
<feature type="domain" description="tRNA (32-2'-O)-methyltransferase regulator THADA-like TPR repeats region" evidence="4">
    <location>
        <begin position="291"/>
        <end position="562"/>
    </location>
</feature>
<dbReference type="InterPro" id="IPR019442">
    <property type="entry name" value="THADA/TRM732_DUF2428"/>
</dbReference>
<sequence length="1663" mass="186049">MTGLEAGLAGGGFQDVDADIKSFSTNIQLVPEEILLRVCKGPLKIFVQTCQNEQQIKYAWESLFLTFSTRSMSKVQTQAACNAVINFLESASSSNISTTKRMAYSNQTWLAVFEVVLIRFDDTTPKPMKQVLSGLFKFLKKHPDAAEAHRIQTGLMDKIMPSIILADPRSRLKSSLVSLERLVRESGMSASTLMSLIYDWLVAHYEEWQSPYARHCQALSVDISPLHRTDVKYDDASISVKHSISTLFSLAILVHAKKHGFVSTGGSLMAFLHRNANEENRDSGQSCYPLKSWIRPTKHIMLENMEYLELFSRSILLPLLEADIKAFRAFIADLPLDPVLTGNMEDAGTVDEFILLFSALGVGKKIGFVHEDQFEKRTAATRNADVADIIILKSDVLGRFLLHNEPRVRLLALSLLTTAPVMSKPISAIALNGIMESLYSINADSDSFIRQETMSYMRRLMVRLRGPGVLKDFMEKEGKDSKIFMERYVDFLEKELLPTASYQRHISALKSISLVLKTGVDPSATHVPEEERVLWRYKVNVLRPRLFRLLVDLLLNPFEEVRATALSLIGLFPSHFSSQAEDSAVDDGFNVAEKLVTALLRAEALASRTSRADHADTVARLYHALYSTAKDGHETGNEDSWFSTKIGVVNEILRRLEVKLSQETGPFQASVRDAPLHGHTSALRYIVATPNFYATISESSVEHDSSWRKVHDRIVAICENIWTKVTPVLCIDTPEGHTDELIEDLMLGPKDLLSYSWRALKDSSLLLHAIVLNAAYAPNDGLRRADFETIGTLSFVQLSELRHRGAFSTVAQTFAACCLRCAENKSPEISSLPDMWYQNSLKMIQHYASKLTRRSAGLPALVTGICISKSGDPLFGKIMSDLQDIASSPAVQAPSYNELSLPQVHAMNCLKDILATSKLTSSTENYIMPILRLGADSLSSPIWAIRNCGLMLFHASMNKMCARRPGVPFGFSGASGVEPNMSLAFPKYEGLTQLLAQLLASADEARDDGKEPEQGVLASNETEKVFPALGIIAEKVPSTSNDDDDLLRGLVIHHIKSTIWAVREQAARVYASLLRYSDMLSSINVLMDENLTRLSQIHLHGKMLCARYTLLRVWHSTHWRDNIDDVLATVRKVFTGFFPYIRSPFGQATLFDILVDVLESNANSGREVISKTTRFVSEFINNYSLEHGLAELVNSGPQSPDRISAKRAESLLRRSLTWCVILNNTLSIFVSAEDTSPAGLMGPFFDLSASDSDATCWILERIRLVFPSYDGQKEFISLYLLVLVQSFHEESLKAQTALNLAEILEDALKRGIEVEFASKWARVSDHLSLQSEENIWSRELTDNVLRLQGSLLTLKYMHAERTDSTTESNGGLDLLDLRRWAVSLRSALSEETVFSARSSAIMSLRTFSRILRKPKQAPDTTPVTLEIYLILYDMLNDDDDELRSLSAPIASWVLSHSAIFPNQTVTLGALPASESLVEFISDNYTTQPVLFRHVVTRLMKETLIQKKHTDFISFETLFEDYSKESLALFEEEKQNLFIDDVREIDTWTKVFGRLDKSAYDKTTISKLKVWVSNGLKYLNDKVTSSAAGGQPDDVLGWTSKPEVYTLGCLLFSVASLLIAISEKEEAGGFKRTLKNLYERGQMISLHPLWLDRIQAAISVEEKN</sequence>
<dbReference type="Proteomes" id="UP000053095">
    <property type="component" value="Unassembled WGS sequence"/>
</dbReference>
<dbReference type="PANTHER" id="PTHR14387:SF0">
    <property type="entry name" value="DUF2428 DOMAIN-CONTAINING PROTEIN"/>
    <property type="match status" value="1"/>
</dbReference>
<evidence type="ECO:0000259" key="3">
    <source>
        <dbReference type="Pfam" id="PF10350"/>
    </source>
</evidence>
<evidence type="ECO:0000256" key="2">
    <source>
        <dbReference type="ARBA" id="ARBA00022694"/>
    </source>
</evidence>
<organism evidence="6 7">
    <name type="scientific">Talaromyces pinophilus</name>
    <name type="common">Penicillium pinophilum</name>
    <dbReference type="NCBI Taxonomy" id="128442"/>
    <lineage>
        <taxon>Eukaryota</taxon>
        <taxon>Fungi</taxon>
        <taxon>Dikarya</taxon>
        <taxon>Ascomycota</taxon>
        <taxon>Pezizomycotina</taxon>
        <taxon>Eurotiomycetes</taxon>
        <taxon>Eurotiomycetidae</taxon>
        <taxon>Eurotiales</taxon>
        <taxon>Trichocomaceae</taxon>
        <taxon>Talaromyces</taxon>
        <taxon>Talaromyces sect. Talaromyces</taxon>
    </lineage>
</organism>
<dbReference type="Pfam" id="PF25150">
    <property type="entry name" value="TPR_Trm732"/>
    <property type="match status" value="1"/>
</dbReference>
<dbReference type="InterPro" id="IPR056842">
    <property type="entry name" value="THADA-like_TPR_C"/>
</dbReference>
<evidence type="ECO:0000259" key="4">
    <source>
        <dbReference type="Pfam" id="PF25150"/>
    </source>
</evidence>
<dbReference type="GO" id="GO:0030488">
    <property type="term" value="P:tRNA methylation"/>
    <property type="evidence" value="ECO:0007669"/>
    <property type="project" value="TreeGrafter"/>
</dbReference>
<dbReference type="InterPro" id="IPR051954">
    <property type="entry name" value="tRNA_methyltransferase_THADA"/>
</dbReference>
<dbReference type="Pfam" id="PF10350">
    <property type="entry name" value="DUF2428"/>
    <property type="match status" value="1"/>
</dbReference>
<evidence type="ECO:0000313" key="7">
    <source>
        <dbReference type="Proteomes" id="UP000053095"/>
    </source>
</evidence>
<comment type="caution">
    <text evidence="6">The sequence shown here is derived from an EMBL/GenBank/DDBJ whole genome shotgun (WGS) entry which is preliminary data.</text>
</comment>
<dbReference type="EMBL" id="DF933830">
    <property type="protein sequence ID" value="GAM39385.1"/>
    <property type="molecule type" value="Genomic_DNA"/>
</dbReference>
<evidence type="ECO:0000256" key="1">
    <source>
        <dbReference type="ARBA" id="ARBA00010409"/>
    </source>
</evidence>
<keyword evidence="7" id="KW-1185">Reference proteome</keyword>
<dbReference type="Pfam" id="PF25151">
    <property type="entry name" value="TPR_Trm732_C"/>
    <property type="match status" value="1"/>
</dbReference>
<proteinExistence type="inferred from homology"/>
<dbReference type="InterPro" id="IPR016024">
    <property type="entry name" value="ARM-type_fold"/>
</dbReference>
<name>A0A6V8HGG0_TALPI</name>
<dbReference type="Pfam" id="PF26523">
    <property type="entry name" value="Trm732_C"/>
    <property type="match status" value="1"/>
</dbReference>
<dbReference type="GO" id="GO:0005829">
    <property type="term" value="C:cytosol"/>
    <property type="evidence" value="ECO:0007669"/>
    <property type="project" value="TreeGrafter"/>
</dbReference>
<evidence type="ECO:0000313" key="6">
    <source>
        <dbReference type="EMBL" id="GAM39385.1"/>
    </source>
</evidence>
<comment type="similarity">
    <text evidence="1">Belongs to the THADA family.</text>
</comment>
<feature type="domain" description="tRNA (32-2'-O)-methyltransferase regulator THADA-like C-terminal TPR repeats region" evidence="5">
    <location>
        <begin position="946"/>
        <end position="1108"/>
    </location>
</feature>
<accession>A0A6V8HGG0</accession>
<dbReference type="InterPro" id="IPR056843">
    <property type="entry name" value="THADA-like_TPR"/>
</dbReference>
<gene>
    <name evidence="6" type="ORF">TCE0_034r10893</name>
</gene>
<keyword evidence="2" id="KW-0819">tRNA processing</keyword>
<dbReference type="PANTHER" id="PTHR14387">
    <property type="entry name" value="THADA/DEATH RECEPTOR INTERACTING PROTEIN"/>
    <property type="match status" value="1"/>
</dbReference>
<reference evidence="7" key="1">
    <citation type="journal article" date="2015" name="Genome Announc.">
        <title>Draft genome sequence of Talaromyces cellulolyticus strain Y-94, a source of lignocellulosic biomass-degrading enzymes.</title>
        <authorList>
            <person name="Fujii T."/>
            <person name="Koike H."/>
            <person name="Sawayama S."/>
            <person name="Yano S."/>
            <person name="Inoue H."/>
        </authorList>
    </citation>
    <scope>NUCLEOTIDE SEQUENCE [LARGE SCALE GENOMIC DNA]</scope>
    <source>
        <strain evidence="7">Y-94</strain>
    </source>
</reference>
<protein>
    <submittedName>
        <fullName evidence="6">Uncharacterized protein</fullName>
    </submittedName>
</protein>
<evidence type="ECO:0000259" key="5">
    <source>
        <dbReference type="Pfam" id="PF25151"/>
    </source>
</evidence>
<feature type="domain" description="DUF2428" evidence="3">
    <location>
        <begin position="710"/>
        <end position="944"/>
    </location>
</feature>